<organism evidence="1 2">
    <name type="scientific">Daphnia magna</name>
    <dbReference type="NCBI Taxonomy" id="35525"/>
    <lineage>
        <taxon>Eukaryota</taxon>
        <taxon>Metazoa</taxon>
        <taxon>Ecdysozoa</taxon>
        <taxon>Arthropoda</taxon>
        <taxon>Crustacea</taxon>
        <taxon>Branchiopoda</taxon>
        <taxon>Diplostraca</taxon>
        <taxon>Cladocera</taxon>
        <taxon>Anomopoda</taxon>
        <taxon>Daphniidae</taxon>
        <taxon>Daphnia</taxon>
    </lineage>
</organism>
<keyword evidence="2" id="KW-1185">Reference proteome</keyword>
<gene>
    <name evidence="1" type="ORF">OUZ56_011784</name>
</gene>
<evidence type="ECO:0000313" key="1">
    <source>
        <dbReference type="EMBL" id="KAK4006626.1"/>
    </source>
</evidence>
<sequence>MLSSFQKSPFNGSVFYGYESETTLLPIVPMLIEANGRTWFGRIESSYPKFRGRNVLISSYDMAPQDDLDIKRDPLNERATRGLRTAFGWCIAGLISPAAIAQLQCYSLSLAPPPDQDLVHAIDRFLLTEANEARAGVKVPISDEEVPANKILNETTKLVGNGYES</sequence>
<reference evidence="1 2" key="1">
    <citation type="journal article" date="2023" name="Nucleic Acids Res.">
        <title>The hologenome of Daphnia magna reveals possible DNA methylation and microbiome-mediated evolution of the host genome.</title>
        <authorList>
            <person name="Chaturvedi A."/>
            <person name="Li X."/>
            <person name="Dhandapani V."/>
            <person name="Marshall H."/>
            <person name="Kissane S."/>
            <person name="Cuenca-Cambronero M."/>
            <person name="Asole G."/>
            <person name="Calvet F."/>
            <person name="Ruiz-Romero M."/>
            <person name="Marangio P."/>
            <person name="Guigo R."/>
            <person name="Rago D."/>
            <person name="Mirbahai L."/>
            <person name="Eastwood N."/>
            <person name="Colbourne J.K."/>
            <person name="Zhou J."/>
            <person name="Mallon E."/>
            <person name="Orsini L."/>
        </authorList>
    </citation>
    <scope>NUCLEOTIDE SEQUENCE [LARGE SCALE GENOMIC DNA]</scope>
    <source>
        <strain evidence="1">LRV0_1</strain>
    </source>
</reference>
<proteinExistence type="predicted"/>
<dbReference type="Proteomes" id="UP001234178">
    <property type="component" value="Unassembled WGS sequence"/>
</dbReference>
<evidence type="ECO:0000313" key="2">
    <source>
        <dbReference type="Proteomes" id="UP001234178"/>
    </source>
</evidence>
<dbReference type="EMBL" id="JAOYFB010000002">
    <property type="protein sequence ID" value="KAK4006626.1"/>
    <property type="molecule type" value="Genomic_DNA"/>
</dbReference>
<accession>A0ABQ9Z1A7</accession>
<name>A0ABQ9Z1A7_9CRUS</name>
<comment type="caution">
    <text evidence="1">The sequence shown here is derived from an EMBL/GenBank/DDBJ whole genome shotgun (WGS) entry which is preliminary data.</text>
</comment>
<protein>
    <submittedName>
        <fullName evidence="1">Uncharacterized protein</fullName>
    </submittedName>
</protein>